<dbReference type="SUPFAM" id="SSF103473">
    <property type="entry name" value="MFS general substrate transporter"/>
    <property type="match status" value="1"/>
</dbReference>
<evidence type="ECO:0000256" key="8">
    <source>
        <dbReference type="RuleBase" id="RU363121"/>
    </source>
</evidence>
<keyword evidence="5 8" id="KW-0067">ATP-binding</keyword>
<sequence>MHKIEFIKSYALRVFDIKEEELKKTLLLQLNIFLIITTLLIVKPTVNSLFLSELGSNALPLGYVLTAIAAVIGSYFYNKALEKAQLNRIIVFTLYISITSLIVFGLAFKYQMAKGLLLYIPYIWVAIFGLLAASQFWILANLVYNIREAKRIFGFIGSGAIAGGISGGYITSILAKFMEAEDLLFVAALLLLFCVPIVRYIWKKEVLKLNTFQVGLRSSTESENSFKLIQKSKLLSLIAVVIGLSVLVAKLIDYQYSDYASTLIEDPEELASFFGFWLSTLSVVSLIVQLFFTKKIVGMFGVGKSLLWLPTGVLLGSILLLIVPQLWVVVFIKIIDGSLKQSVNRAATELLSIPIAIDIKKKTKTFIDVVVDSIATGIAGFILIFFINGLDIPSKYVSLIIIGLISLWIYLILLLKREYINAFKNLIININGNKKPNKVEAPITSIVDSVKKVFKTGTENQILYMLKKTLEIKDNRFFYEIQPLLNHSSSKVRALAIENLYFLSKENLCQQIEPMVHDSDQLVTTAAFRYLLKHYEMDTIQLFDKYLTSNDLTIRNAALLGLSLELRNHEKLQLEFDLEAKIGTVLVAISELTDPTIVKDKTLIVLASIGNGKVTKYYSAISKHLHNQDQEIVRMALRSASKTLDAQFIDDIVKNLSKKDNRDSASEALLNYGESIIDILTKNTIDGKFKMEDARLIPSAIAKFNSQKAVKSLITLIESTEHDIKIEAIESLRKLKWNNSGLEIKDRLIIDKILDECNLYQDTLAAIHSQIVTQYKKKDTNNESALEKKARTSLIELLENRLDRQLKRIFKFLGMKYPPEDIDSVLEVILDGKEEQRIHAIEFLDNILDIQLKRELIPIAESTLIDIASEERVKKLNIRVPSELECFTNLLQRNDNKLRLAVLNLIEKTNDKKFIPLVNLYTNDQNNTLKRQANLVLKQLFNA</sequence>
<dbReference type="PANTHER" id="PTHR43596">
    <property type="entry name" value="ADP,ATP CARRIER PROTEIN"/>
    <property type="match status" value="1"/>
</dbReference>
<feature type="transmembrane region" description="Helical" evidence="8">
    <location>
        <begin position="26"/>
        <end position="46"/>
    </location>
</feature>
<dbReference type="SUPFAM" id="SSF48371">
    <property type="entry name" value="ARM repeat"/>
    <property type="match status" value="1"/>
</dbReference>
<dbReference type="PANTHER" id="PTHR43596:SF1">
    <property type="entry name" value="ADP,ATP CARRIER PROTEIN"/>
    <property type="match status" value="1"/>
</dbReference>
<evidence type="ECO:0000256" key="3">
    <source>
        <dbReference type="ARBA" id="ARBA00022692"/>
    </source>
</evidence>
<dbReference type="InterPro" id="IPR016024">
    <property type="entry name" value="ARM-type_fold"/>
</dbReference>
<protein>
    <recommendedName>
        <fullName evidence="8">ADP,ATP carrier protein</fullName>
    </recommendedName>
</protein>
<feature type="transmembrane region" description="Helical" evidence="8">
    <location>
        <begin position="116"/>
        <end position="140"/>
    </location>
</feature>
<comment type="caution">
    <text evidence="9">The sequence shown here is derived from an EMBL/GenBank/DDBJ whole genome shotgun (WGS) entry which is preliminary data.</text>
</comment>
<dbReference type="GO" id="GO:0016020">
    <property type="term" value="C:membrane"/>
    <property type="evidence" value="ECO:0007669"/>
    <property type="project" value="UniProtKB-SubCell"/>
</dbReference>
<name>A0A846QSE5_9FLAO</name>
<evidence type="ECO:0000313" key="9">
    <source>
        <dbReference type="EMBL" id="NJB70127.1"/>
    </source>
</evidence>
<feature type="transmembrane region" description="Helical" evidence="8">
    <location>
        <begin position="272"/>
        <end position="293"/>
    </location>
</feature>
<dbReference type="EMBL" id="JAATJJ010000001">
    <property type="protein sequence ID" value="NJB70127.1"/>
    <property type="molecule type" value="Genomic_DNA"/>
</dbReference>
<feature type="transmembrane region" description="Helical" evidence="8">
    <location>
        <begin position="152"/>
        <end position="171"/>
    </location>
</feature>
<keyword evidence="7 8" id="KW-0472">Membrane</keyword>
<feature type="transmembrane region" description="Helical" evidence="8">
    <location>
        <begin position="396"/>
        <end position="415"/>
    </location>
</feature>
<dbReference type="Gene3D" id="1.25.10.10">
    <property type="entry name" value="Leucine-rich Repeat Variant"/>
    <property type="match status" value="1"/>
</dbReference>
<evidence type="ECO:0000256" key="7">
    <source>
        <dbReference type="ARBA" id="ARBA00023136"/>
    </source>
</evidence>
<dbReference type="InterPro" id="IPR004667">
    <property type="entry name" value="ADP_ATP_car_bac_type"/>
</dbReference>
<feature type="transmembrane region" description="Helical" evidence="8">
    <location>
        <begin position="305"/>
        <end position="330"/>
    </location>
</feature>
<evidence type="ECO:0000256" key="5">
    <source>
        <dbReference type="ARBA" id="ARBA00022840"/>
    </source>
</evidence>
<feature type="transmembrane region" description="Helical" evidence="8">
    <location>
        <begin position="89"/>
        <end position="110"/>
    </location>
</feature>
<keyword evidence="2 8" id="KW-0813">Transport</keyword>
<dbReference type="AlphaFoldDB" id="A0A846QSE5"/>
<dbReference type="Proteomes" id="UP000590442">
    <property type="component" value="Unassembled WGS sequence"/>
</dbReference>
<feature type="transmembrane region" description="Helical" evidence="8">
    <location>
        <begin position="183"/>
        <end position="202"/>
    </location>
</feature>
<dbReference type="GO" id="GO:0005471">
    <property type="term" value="F:ATP:ADP antiporter activity"/>
    <property type="evidence" value="ECO:0007669"/>
    <property type="project" value="InterPro"/>
</dbReference>
<comment type="subcellular location">
    <subcellularLocation>
        <location evidence="1 8">Membrane</location>
        <topology evidence="1 8">Multi-pass membrane protein</topology>
    </subcellularLocation>
</comment>
<gene>
    <name evidence="9" type="ORF">GGR42_000589</name>
</gene>
<keyword evidence="3 8" id="KW-0812">Transmembrane</keyword>
<proteinExistence type="inferred from homology"/>
<feature type="transmembrane region" description="Helical" evidence="8">
    <location>
        <begin position="58"/>
        <end position="77"/>
    </location>
</feature>
<dbReference type="RefSeq" id="WP_167960664.1">
    <property type="nucleotide sequence ID" value="NZ_JAATJJ010000001.1"/>
</dbReference>
<feature type="transmembrane region" description="Helical" evidence="8">
    <location>
        <begin position="234"/>
        <end position="252"/>
    </location>
</feature>
<evidence type="ECO:0000256" key="1">
    <source>
        <dbReference type="ARBA" id="ARBA00004141"/>
    </source>
</evidence>
<reference evidence="9 10" key="1">
    <citation type="submission" date="2020-03" db="EMBL/GenBank/DDBJ databases">
        <title>Genomic Encyclopedia of Type Strains, Phase IV (KMG-IV): sequencing the most valuable type-strain genomes for metagenomic binning, comparative biology and taxonomic classification.</title>
        <authorList>
            <person name="Goeker M."/>
        </authorList>
    </citation>
    <scope>NUCLEOTIDE SEQUENCE [LARGE SCALE GENOMIC DNA]</scope>
    <source>
        <strain evidence="9 10">DSM 29762</strain>
    </source>
</reference>
<dbReference type="InterPro" id="IPR011989">
    <property type="entry name" value="ARM-like"/>
</dbReference>
<evidence type="ECO:0000256" key="4">
    <source>
        <dbReference type="ARBA" id="ARBA00022741"/>
    </source>
</evidence>
<evidence type="ECO:0000313" key="10">
    <source>
        <dbReference type="Proteomes" id="UP000590442"/>
    </source>
</evidence>
<evidence type="ECO:0000256" key="6">
    <source>
        <dbReference type="ARBA" id="ARBA00022989"/>
    </source>
</evidence>
<dbReference type="Gene3D" id="1.20.1250.20">
    <property type="entry name" value="MFS general substrate transporter like domains"/>
    <property type="match status" value="1"/>
</dbReference>
<organism evidence="9 10">
    <name type="scientific">Saonia flava</name>
    <dbReference type="NCBI Taxonomy" id="523696"/>
    <lineage>
        <taxon>Bacteria</taxon>
        <taxon>Pseudomonadati</taxon>
        <taxon>Bacteroidota</taxon>
        <taxon>Flavobacteriia</taxon>
        <taxon>Flavobacteriales</taxon>
        <taxon>Flavobacteriaceae</taxon>
        <taxon>Saonia</taxon>
    </lineage>
</organism>
<keyword evidence="10" id="KW-1185">Reference proteome</keyword>
<dbReference type="InterPro" id="IPR036259">
    <property type="entry name" value="MFS_trans_sf"/>
</dbReference>
<feature type="transmembrane region" description="Helical" evidence="8">
    <location>
        <begin position="366"/>
        <end position="390"/>
    </location>
</feature>
<keyword evidence="4 8" id="KW-0547">Nucleotide-binding</keyword>
<dbReference type="GO" id="GO:0005524">
    <property type="term" value="F:ATP binding"/>
    <property type="evidence" value="ECO:0007669"/>
    <property type="project" value="UniProtKB-KW"/>
</dbReference>
<keyword evidence="6 8" id="KW-1133">Transmembrane helix</keyword>
<accession>A0A846QSE5</accession>
<evidence type="ECO:0000256" key="2">
    <source>
        <dbReference type="ARBA" id="ARBA00022448"/>
    </source>
</evidence>
<comment type="similarity">
    <text evidence="8">Belongs to the ADP/ATP translocase tlc family.</text>
</comment>
<dbReference type="Pfam" id="PF03219">
    <property type="entry name" value="TLC"/>
    <property type="match status" value="1"/>
</dbReference>